<evidence type="ECO:0000313" key="5">
    <source>
        <dbReference type="Proteomes" id="UP001240984"/>
    </source>
</evidence>
<dbReference type="Pfam" id="PF00975">
    <property type="entry name" value="Thioesterase"/>
    <property type="match status" value="1"/>
</dbReference>
<dbReference type="Gene3D" id="3.40.50.1820">
    <property type="entry name" value="alpha/beta hydrolase"/>
    <property type="match status" value="1"/>
</dbReference>
<dbReference type="SUPFAM" id="SSF53474">
    <property type="entry name" value="alpha/beta-Hydrolases"/>
    <property type="match status" value="1"/>
</dbReference>
<dbReference type="InterPro" id="IPR012223">
    <property type="entry name" value="TEII"/>
</dbReference>
<evidence type="ECO:0000256" key="1">
    <source>
        <dbReference type="ARBA" id="ARBA00007169"/>
    </source>
</evidence>
<gene>
    <name evidence="4" type="ORF">J2S43_002716</name>
</gene>
<evidence type="ECO:0000256" key="2">
    <source>
        <dbReference type="ARBA" id="ARBA00022801"/>
    </source>
</evidence>
<dbReference type="Proteomes" id="UP001240984">
    <property type="component" value="Unassembled WGS sequence"/>
</dbReference>
<name>A0ABT9MRY6_9ACTN</name>
<protein>
    <submittedName>
        <fullName evidence="4">Surfactin synthase thioesterase subunit</fullName>
    </submittedName>
</protein>
<comment type="caution">
    <text evidence="4">The sequence shown here is derived from an EMBL/GenBank/DDBJ whole genome shotgun (WGS) entry which is preliminary data.</text>
</comment>
<dbReference type="EMBL" id="JAUSRA010000001">
    <property type="protein sequence ID" value="MDP9794204.1"/>
    <property type="molecule type" value="Genomic_DNA"/>
</dbReference>
<evidence type="ECO:0000313" key="4">
    <source>
        <dbReference type="EMBL" id="MDP9794204.1"/>
    </source>
</evidence>
<dbReference type="SMART" id="SM00824">
    <property type="entry name" value="PKS_TE"/>
    <property type="match status" value="1"/>
</dbReference>
<dbReference type="InterPro" id="IPR020802">
    <property type="entry name" value="TesA-like"/>
</dbReference>
<sequence>MAILDGDPWIRRFHHDADSRVTLVCFPYAGGSASWFHPLSAALRSSLQVVALQYPGRQDRHAERPRTTIAELADESFAALRPLLTRPVAFLGHSLGATVAFEVARRMRAELDAEPVTLFASGRRAPSRHREERTYRLDDVGLVAELAALGGTDPRILGEPGLLAMILPVLRADYQAAETYRLPPGPPLTCPIVVLTGDDDPVVTPDEAQAWSGHTTGAFELHTFPGDHFFPARHTAALTALLRDRLSSPA</sequence>
<dbReference type="RefSeq" id="WP_306829342.1">
    <property type="nucleotide sequence ID" value="NZ_JAUSRA010000001.1"/>
</dbReference>
<proteinExistence type="inferred from homology"/>
<dbReference type="PANTHER" id="PTHR11487:SF0">
    <property type="entry name" value="S-ACYL FATTY ACID SYNTHASE THIOESTERASE, MEDIUM CHAIN"/>
    <property type="match status" value="1"/>
</dbReference>
<comment type="similarity">
    <text evidence="1">Belongs to the thioesterase family.</text>
</comment>
<dbReference type="InterPro" id="IPR029058">
    <property type="entry name" value="AB_hydrolase_fold"/>
</dbReference>
<accession>A0ABT9MRY6</accession>
<keyword evidence="5" id="KW-1185">Reference proteome</keyword>
<organism evidence="4 5">
    <name type="scientific">Catenuloplanes nepalensis</name>
    <dbReference type="NCBI Taxonomy" id="587533"/>
    <lineage>
        <taxon>Bacteria</taxon>
        <taxon>Bacillati</taxon>
        <taxon>Actinomycetota</taxon>
        <taxon>Actinomycetes</taxon>
        <taxon>Micromonosporales</taxon>
        <taxon>Micromonosporaceae</taxon>
        <taxon>Catenuloplanes</taxon>
    </lineage>
</organism>
<dbReference type="PANTHER" id="PTHR11487">
    <property type="entry name" value="THIOESTERASE"/>
    <property type="match status" value="1"/>
</dbReference>
<evidence type="ECO:0000259" key="3">
    <source>
        <dbReference type="SMART" id="SM00824"/>
    </source>
</evidence>
<dbReference type="InterPro" id="IPR001031">
    <property type="entry name" value="Thioesterase"/>
</dbReference>
<reference evidence="4 5" key="1">
    <citation type="submission" date="2023-07" db="EMBL/GenBank/DDBJ databases">
        <title>Sequencing the genomes of 1000 actinobacteria strains.</title>
        <authorList>
            <person name="Klenk H.-P."/>
        </authorList>
    </citation>
    <scope>NUCLEOTIDE SEQUENCE [LARGE SCALE GENOMIC DNA]</scope>
    <source>
        <strain evidence="4 5">DSM 44710</strain>
    </source>
</reference>
<feature type="domain" description="Thioesterase TesA-like" evidence="3">
    <location>
        <begin position="24"/>
        <end position="246"/>
    </location>
</feature>
<keyword evidence="2" id="KW-0378">Hydrolase</keyword>